<dbReference type="PANTHER" id="PTHR31726">
    <property type="entry name" value="PROTEIN ICE2"/>
    <property type="match status" value="1"/>
</dbReference>
<dbReference type="Pfam" id="PF08426">
    <property type="entry name" value="ICE2"/>
    <property type="match status" value="1"/>
</dbReference>
<keyword evidence="3" id="KW-1185">Reference proteome</keyword>
<accession>A0ABR2VNG0</accession>
<feature type="transmembrane region" description="Helical" evidence="1">
    <location>
        <begin position="99"/>
        <end position="120"/>
    </location>
</feature>
<feature type="transmembrane region" description="Helical" evidence="1">
    <location>
        <begin position="333"/>
        <end position="353"/>
    </location>
</feature>
<dbReference type="PANTHER" id="PTHR31726:SF2">
    <property type="entry name" value="PROTEIN ICE2"/>
    <property type="match status" value="1"/>
</dbReference>
<feature type="transmembrane region" description="Helical" evidence="1">
    <location>
        <begin position="166"/>
        <end position="187"/>
    </location>
</feature>
<dbReference type="Proteomes" id="UP001479436">
    <property type="component" value="Unassembled WGS sequence"/>
</dbReference>
<feature type="transmembrane region" description="Helical" evidence="1">
    <location>
        <begin position="194"/>
        <end position="211"/>
    </location>
</feature>
<feature type="transmembrane region" description="Helical" evidence="1">
    <location>
        <begin position="264"/>
        <end position="285"/>
    </location>
</feature>
<feature type="transmembrane region" description="Helical" evidence="1">
    <location>
        <begin position="35"/>
        <end position="51"/>
    </location>
</feature>
<evidence type="ECO:0000313" key="3">
    <source>
        <dbReference type="Proteomes" id="UP001479436"/>
    </source>
</evidence>
<keyword evidence="1" id="KW-1133">Transmembrane helix</keyword>
<sequence>MLFWLFKSIFSLSKFGFVFITLTLAFELSGKEYGLFLSALQFLLFLTFSIARVLTSSLGIGGILSTLEAFLTVSLVTTGPRLFEATEALQYLIISPWQLFLQLALPISILLEGLASVVVFSEIGKVVNRIVQIKEGTQSLFLGSAVGILIFSGFGIKGILSATLSSTYGFFMGSLITCAVALSALAMHLEKNSIIDSALLIAYITFNFWMISNPLNETPIHIEQPGLDWDYLQVLSLDWRAVVLHISKLFSNMFSFFWSVSDQFIISLFYRFGIIYAGIRIISVLRNGDEEDPFETSISFTSILGLLIKPLFVAMYTYSLMSHYGYFTAYSQFWQWLNIIWSLAVYVDAVFFAHEDNPSIVDHWKMD</sequence>
<evidence type="ECO:0000313" key="2">
    <source>
        <dbReference type="EMBL" id="KAK9686415.1"/>
    </source>
</evidence>
<proteinExistence type="predicted"/>
<feature type="transmembrane region" description="Helical" evidence="1">
    <location>
        <begin position="140"/>
        <end position="160"/>
    </location>
</feature>
<keyword evidence="1" id="KW-0472">Membrane</keyword>
<name>A0ABR2VNG0_9FUNG</name>
<evidence type="ECO:0000256" key="1">
    <source>
        <dbReference type="SAM" id="Phobius"/>
    </source>
</evidence>
<reference evidence="2 3" key="1">
    <citation type="submission" date="2023-04" db="EMBL/GenBank/DDBJ databases">
        <title>Genome of Basidiobolus ranarum AG-B5.</title>
        <authorList>
            <person name="Stajich J.E."/>
            <person name="Carter-House D."/>
            <person name="Gryganskyi A."/>
        </authorList>
    </citation>
    <scope>NUCLEOTIDE SEQUENCE [LARGE SCALE GENOMIC DNA]</scope>
    <source>
        <strain evidence="2 3">AG-B5</strain>
    </source>
</reference>
<dbReference type="EMBL" id="JASJQH010008835">
    <property type="protein sequence ID" value="KAK9686415.1"/>
    <property type="molecule type" value="Genomic_DNA"/>
</dbReference>
<protein>
    <submittedName>
        <fullName evidence="2">Uncharacterized protein</fullName>
    </submittedName>
</protein>
<feature type="transmembrane region" description="Helical" evidence="1">
    <location>
        <begin position="297"/>
        <end position="321"/>
    </location>
</feature>
<organism evidence="2 3">
    <name type="scientific">Basidiobolus ranarum</name>
    <dbReference type="NCBI Taxonomy" id="34480"/>
    <lineage>
        <taxon>Eukaryota</taxon>
        <taxon>Fungi</taxon>
        <taxon>Fungi incertae sedis</taxon>
        <taxon>Zoopagomycota</taxon>
        <taxon>Entomophthoromycotina</taxon>
        <taxon>Basidiobolomycetes</taxon>
        <taxon>Basidiobolales</taxon>
        <taxon>Basidiobolaceae</taxon>
        <taxon>Basidiobolus</taxon>
    </lineage>
</organism>
<dbReference type="InterPro" id="IPR013635">
    <property type="entry name" value="Ice2"/>
</dbReference>
<gene>
    <name evidence="2" type="ORF">K7432_015171</name>
</gene>
<comment type="caution">
    <text evidence="2">The sequence shown here is derived from an EMBL/GenBank/DDBJ whole genome shotgun (WGS) entry which is preliminary data.</text>
</comment>
<keyword evidence="1" id="KW-0812">Transmembrane</keyword>